<evidence type="ECO:0000256" key="3">
    <source>
        <dbReference type="ARBA" id="ARBA00022741"/>
    </source>
</evidence>
<dbReference type="SUPFAM" id="SSF54211">
    <property type="entry name" value="Ribosomal protein S5 domain 2-like"/>
    <property type="match status" value="1"/>
</dbReference>
<dbReference type="SMART" id="SM00838">
    <property type="entry name" value="EFG_C"/>
    <property type="match status" value="1"/>
</dbReference>
<sequence length="697" mass="76498">MMKKTPLDKIRNIGIIAHIDAGKTTTTERVLFYTGRTHKLGEVHEGTATMDWMAQEQERGITITAAATTCAWRDCRINIIDTPGHVDFTVEVERSLKILDGAVVVFCGVGGVEPQSETVWRQADRYGVPRIAYVNKMDRVGADFDEVLKQMHERLGANAAAVQIPYGSEDDFNGMIDLIDQKLYLFSDEAGKTFEIVDIPADYKDKAEKAREAMLERLSDANDYIMDKFLHNQPIAVSEIRNSIRQAVVTGHFVPVFCGSSFKNKGVQPLLDAVCDYLPSPKDVASVKGMNAKEEYEEISVSEEAPFCALCFKVATDPYVGKLSYIRVYSGKLSSGTYAYNATRRQKERIAKIVQMHANKQEIVSDVSCGDIAALVGLKDTKTGDTICDENNFIILEPMKFPEPVISQAIEPKTKADQEKLALALKKLEDEDPSFKVKYDSETGENIISGMGQLHLDIIIDRISREFKVDANIGRPQVAYKETLTKKVTSVGKFVQQSGGRGQYGHVVFEMAPSEESTKGIEFIDKIRGGSIPREFIPAVKKGVLAAAKNGVLAGYPVIDAVVTLVDGSYHDVDSSELAFQMAAGIALSDGLRKGGAVLLEPIMDIEIVVPDEFMGTVIGDLTSKRGKILSVGKRGNVRVLRGNVPLAEMFGYATTLRSITQGRASYTMEPSYYAEVPSHISQKIVMQGAAVKAGAR</sequence>
<dbReference type="Gene3D" id="2.40.30.10">
    <property type="entry name" value="Translation factors"/>
    <property type="match status" value="1"/>
</dbReference>
<dbReference type="CDD" id="cd16262">
    <property type="entry name" value="EFG_III"/>
    <property type="match status" value="1"/>
</dbReference>
<keyword evidence="6 8" id="KW-0342">GTP-binding</keyword>
<dbReference type="EMBL" id="PCWA01000109">
    <property type="protein sequence ID" value="PIQ88373.1"/>
    <property type="molecule type" value="Genomic_DNA"/>
</dbReference>
<dbReference type="CDD" id="cd01434">
    <property type="entry name" value="EFG_mtEFG1_IV"/>
    <property type="match status" value="1"/>
</dbReference>
<evidence type="ECO:0000256" key="2">
    <source>
        <dbReference type="ARBA" id="ARBA00017872"/>
    </source>
</evidence>
<feature type="domain" description="Tr-type G" evidence="9">
    <location>
        <begin position="8"/>
        <end position="282"/>
    </location>
</feature>
<keyword evidence="4 8" id="KW-0251">Elongation factor</keyword>
<keyword evidence="8" id="KW-0963">Cytoplasm</keyword>
<dbReference type="FunFam" id="3.30.70.870:FF:000001">
    <property type="entry name" value="Elongation factor G"/>
    <property type="match status" value="1"/>
</dbReference>
<evidence type="ECO:0000256" key="7">
    <source>
        <dbReference type="ARBA" id="ARBA00024731"/>
    </source>
</evidence>
<keyword evidence="3 8" id="KW-0547">Nucleotide-binding</keyword>
<dbReference type="Gene3D" id="3.30.70.240">
    <property type="match status" value="1"/>
</dbReference>
<proteinExistence type="inferred from homology"/>
<dbReference type="InterPro" id="IPR000640">
    <property type="entry name" value="EFG_V-like"/>
</dbReference>
<dbReference type="AlphaFoldDB" id="A0A2H0LVC6"/>
<dbReference type="GO" id="GO:0003746">
    <property type="term" value="F:translation elongation factor activity"/>
    <property type="evidence" value="ECO:0007669"/>
    <property type="project" value="UniProtKB-UniRule"/>
</dbReference>
<dbReference type="InterPro" id="IPR004161">
    <property type="entry name" value="EFTu-like_2"/>
</dbReference>
<dbReference type="GO" id="GO:0005737">
    <property type="term" value="C:cytoplasm"/>
    <property type="evidence" value="ECO:0007669"/>
    <property type="project" value="UniProtKB-SubCell"/>
</dbReference>
<accession>A0A2H0LVC6</accession>
<dbReference type="PANTHER" id="PTHR43261:SF1">
    <property type="entry name" value="RIBOSOME-RELEASING FACTOR 2, MITOCHONDRIAL"/>
    <property type="match status" value="1"/>
</dbReference>
<dbReference type="InterPro" id="IPR005225">
    <property type="entry name" value="Small_GTP-bd"/>
</dbReference>
<dbReference type="SMART" id="SM00889">
    <property type="entry name" value="EFG_IV"/>
    <property type="match status" value="1"/>
</dbReference>
<dbReference type="GO" id="GO:0032790">
    <property type="term" value="P:ribosome disassembly"/>
    <property type="evidence" value="ECO:0007669"/>
    <property type="project" value="TreeGrafter"/>
</dbReference>
<dbReference type="Pfam" id="PF00679">
    <property type="entry name" value="EFG_C"/>
    <property type="match status" value="1"/>
</dbReference>
<dbReference type="Gene3D" id="3.40.50.300">
    <property type="entry name" value="P-loop containing nucleotide triphosphate hydrolases"/>
    <property type="match status" value="1"/>
</dbReference>
<comment type="subcellular location">
    <subcellularLocation>
        <location evidence="8">Cytoplasm</location>
    </subcellularLocation>
</comment>
<comment type="similarity">
    <text evidence="1 8">Belongs to the TRAFAC class translation factor GTPase superfamily. Classic translation factor GTPase family. EF-G/EF-2 subfamily.</text>
</comment>
<evidence type="ECO:0000256" key="5">
    <source>
        <dbReference type="ARBA" id="ARBA00022917"/>
    </source>
</evidence>
<name>A0A2H0LVC6_9BACT</name>
<dbReference type="InterPro" id="IPR027417">
    <property type="entry name" value="P-loop_NTPase"/>
</dbReference>
<dbReference type="FunFam" id="3.30.70.240:FF:000001">
    <property type="entry name" value="Elongation factor G"/>
    <property type="match status" value="1"/>
</dbReference>
<comment type="function">
    <text evidence="7 8">Catalyzes the GTP-dependent ribosomal translocation step during translation elongation. During this step, the ribosome changes from the pre-translocational (PRE) to the post-translocational (POST) state as the newly formed A-site-bound peptidyl-tRNA and P-site-bound deacylated tRNA move to the P and E sites, respectively. Catalyzes the coordinated movement of the two tRNA molecules, the mRNA and conformational changes in the ribosome.</text>
</comment>
<dbReference type="NCBIfam" id="NF009381">
    <property type="entry name" value="PRK12740.1-5"/>
    <property type="match status" value="1"/>
</dbReference>
<reference evidence="10 11" key="1">
    <citation type="submission" date="2017-09" db="EMBL/GenBank/DDBJ databases">
        <title>Depth-based differentiation of microbial function through sediment-hosted aquifers and enrichment of novel symbionts in the deep terrestrial subsurface.</title>
        <authorList>
            <person name="Probst A.J."/>
            <person name="Ladd B."/>
            <person name="Jarett J.K."/>
            <person name="Geller-Mcgrath D.E."/>
            <person name="Sieber C.M."/>
            <person name="Emerson J.B."/>
            <person name="Anantharaman K."/>
            <person name="Thomas B.C."/>
            <person name="Malmstrom R."/>
            <person name="Stieglmeier M."/>
            <person name="Klingl A."/>
            <person name="Woyke T."/>
            <person name="Ryan C.M."/>
            <person name="Banfield J.F."/>
        </authorList>
    </citation>
    <scope>NUCLEOTIDE SEQUENCE [LARGE SCALE GENOMIC DNA]</scope>
    <source>
        <strain evidence="10">CG11_big_fil_rev_8_21_14_0_20_42_13</strain>
    </source>
</reference>
<dbReference type="SUPFAM" id="SSF50447">
    <property type="entry name" value="Translation proteins"/>
    <property type="match status" value="1"/>
</dbReference>
<dbReference type="InterPro" id="IPR047872">
    <property type="entry name" value="EFG_IV"/>
</dbReference>
<dbReference type="Pfam" id="PF14492">
    <property type="entry name" value="EFG_III"/>
    <property type="match status" value="1"/>
</dbReference>
<evidence type="ECO:0000256" key="6">
    <source>
        <dbReference type="ARBA" id="ARBA00023134"/>
    </source>
</evidence>
<dbReference type="FunFam" id="3.40.50.300:FF:000029">
    <property type="entry name" value="Elongation factor G"/>
    <property type="match status" value="1"/>
</dbReference>
<dbReference type="HAMAP" id="MF_00054_B">
    <property type="entry name" value="EF_G_EF_2_B"/>
    <property type="match status" value="1"/>
</dbReference>
<dbReference type="Pfam" id="PF03764">
    <property type="entry name" value="EFG_IV"/>
    <property type="match status" value="1"/>
</dbReference>
<evidence type="ECO:0000256" key="8">
    <source>
        <dbReference type="HAMAP-Rule" id="MF_00054"/>
    </source>
</evidence>
<dbReference type="InterPro" id="IPR004540">
    <property type="entry name" value="Transl_elong_EFG/EF2"/>
</dbReference>
<dbReference type="SUPFAM" id="SSF52540">
    <property type="entry name" value="P-loop containing nucleoside triphosphate hydrolases"/>
    <property type="match status" value="1"/>
</dbReference>
<dbReference type="Pfam" id="PF00009">
    <property type="entry name" value="GTP_EFTU"/>
    <property type="match status" value="1"/>
</dbReference>
<dbReference type="CDD" id="cd03713">
    <property type="entry name" value="EFG_mtEFG_C"/>
    <property type="match status" value="1"/>
</dbReference>
<comment type="caution">
    <text evidence="10">The sequence shown here is derived from an EMBL/GenBank/DDBJ whole genome shotgun (WGS) entry which is preliminary data.</text>
</comment>
<dbReference type="InterPro" id="IPR031157">
    <property type="entry name" value="G_TR_CS"/>
</dbReference>
<dbReference type="InterPro" id="IPR000795">
    <property type="entry name" value="T_Tr_GTP-bd_dom"/>
</dbReference>
<evidence type="ECO:0000313" key="11">
    <source>
        <dbReference type="Proteomes" id="UP000229641"/>
    </source>
</evidence>
<dbReference type="InterPro" id="IPR035649">
    <property type="entry name" value="EFG_V"/>
</dbReference>
<dbReference type="Pfam" id="PF03144">
    <property type="entry name" value="GTP_EFTU_D2"/>
    <property type="match status" value="1"/>
</dbReference>
<dbReference type="PROSITE" id="PS51722">
    <property type="entry name" value="G_TR_2"/>
    <property type="match status" value="1"/>
</dbReference>
<dbReference type="CDD" id="cd01886">
    <property type="entry name" value="EF-G"/>
    <property type="match status" value="1"/>
</dbReference>
<dbReference type="PRINTS" id="PR00315">
    <property type="entry name" value="ELONGATNFCT"/>
</dbReference>
<protein>
    <recommendedName>
        <fullName evidence="2 8">Elongation factor G</fullName>
        <shortName evidence="8">EF-G</shortName>
    </recommendedName>
</protein>
<gene>
    <name evidence="8 10" type="primary">fusA</name>
    <name evidence="10" type="ORF">COV72_08700</name>
</gene>
<organism evidence="10 11">
    <name type="scientific">Candidatus Ghiorseimicrobium undicola</name>
    <dbReference type="NCBI Taxonomy" id="1974746"/>
    <lineage>
        <taxon>Bacteria</taxon>
        <taxon>Pseudomonadati</taxon>
        <taxon>Candidatus Omnitrophota</taxon>
        <taxon>Candidatus Ghiorseimicrobium</taxon>
    </lineage>
</organism>
<dbReference type="InterPro" id="IPR041095">
    <property type="entry name" value="EFG_II"/>
</dbReference>
<dbReference type="GO" id="GO:0005525">
    <property type="term" value="F:GTP binding"/>
    <property type="evidence" value="ECO:0007669"/>
    <property type="project" value="UniProtKB-UniRule"/>
</dbReference>
<dbReference type="PROSITE" id="PS00301">
    <property type="entry name" value="G_TR_1"/>
    <property type="match status" value="1"/>
</dbReference>
<dbReference type="FunFam" id="3.30.230.10:FF:000003">
    <property type="entry name" value="Elongation factor G"/>
    <property type="match status" value="1"/>
</dbReference>
<dbReference type="FunFam" id="2.40.30.10:FF:000006">
    <property type="entry name" value="Elongation factor G"/>
    <property type="match status" value="1"/>
</dbReference>
<dbReference type="Proteomes" id="UP000229641">
    <property type="component" value="Unassembled WGS sequence"/>
</dbReference>
<dbReference type="InterPro" id="IPR009022">
    <property type="entry name" value="EFG_III"/>
</dbReference>
<feature type="binding site" evidence="8">
    <location>
        <begin position="81"/>
        <end position="85"/>
    </location>
    <ligand>
        <name>GTP</name>
        <dbReference type="ChEBI" id="CHEBI:37565"/>
    </ligand>
</feature>
<dbReference type="PANTHER" id="PTHR43261">
    <property type="entry name" value="TRANSLATION ELONGATION FACTOR G-RELATED"/>
    <property type="match status" value="1"/>
</dbReference>
<dbReference type="InterPro" id="IPR020568">
    <property type="entry name" value="Ribosomal_Su5_D2-typ_SF"/>
</dbReference>
<keyword evidence="5 8" id="KW-0648">Protein biosynthesis</keyword>
<evidence type="ECO:0000313" key="10">
    <source>
        <dbReference type="EMBL" id="PIQ88373.1"/>
    </source>
</evidence>
<dbReference type="NCBIfam" id="TIGR00484">
    <property type="entry name" value="EF-G"/>
    <property type="match status" value="1"/>
</dbReference>
<dbReference type="InterPro" id="IPR009000">
    <property type="entry name" value="Transl_B-barrel_sf"/>
</dbReference>
<dbReference type="SUPFAM" id="SSF54980">
    <property type="entry name" value="EF-G C-terminal domain-like"/>
    <property type="match status" value="2"/>
</dbReference>
<feature type="binding site" evidence="8">
    <location>
        <begin position="17"/>
        <end position="24"/>
    </location>
    <ligand>
        <name>GTP</name>
        <dbReference type="ChEBI" id="CHEBI:37565"/>
    </ligand>
</feature>
<dbReference type="Gene3D" id="3.30.70.870">
    <property type="entry name" value="Elongation Factor G (Translational Gtpase), domain 3"/>
    <property type="match status" value="1"/>
</dbReference>
<dbReference type="GO" id="GO:0003924">
    <property type="term" value="F:GTPase activity"/>
    <property type="evidence" value="ECO:0007669"/>
    <property type="project" value="InterPro"/>
</dbReference>
<evidence type="ECO:0000256" key="4">
    <source>
        <dbReference type="ARBA" id="ARBA00022768"/>
    </source>
</evidence>
<feature type="binding site" evidence="8">
    <location>
        <begin position="135"/>
        <end position="138"/>
    </location>
    <ligand>
        <name>GTP</name>
        <dbReference type="ChEBI" id="CHEBI:37565"/>
    </ligand>
</feature>
<dbReference type="InterPro" id="IPR035647">
    <property type="entry name" value="EFG_III/V"/>
</dbReference>
<dbReference type="CDD" id="cd04088">
    <property type="entry name" value="EFG_mtEFG_II"/>
    <property type="match status" value="1"/>
</dbReference>
<evidence type="ECO:0000259" key="9">
    <source>
        <dbReference type="PROSITE" id="PS51722"/>
    </source>
</evidence>
<evidence type="ECO:0000256" key="1">
    <source>
        <dbReference type="ARBA" id="ARBA00005870"/>
    </source>
</evidence>
<dbReference type="InterPro" id="IPR005517">
    <property type="entry name" value="Transl_elong_EFG/EF2_IV"/>
</dbReference>
<dbReference type="NCBIfam" id="TIGR00231">
    <property type="entry name" value="small_GTP"/>
    <property type="match status" value="1"/>
</dbReference>
<dbReference type="Gene3D" id="3.30.230.10">
    <property type="match status" value="1"/>
</dbReference>
<dbReference type="InterPro" id="IPR014721">
    <property type="entry name" value="Ribsml_uS5_D2-typ_fold_subgr"/>
</dbReference>